<evidence type="ECO:0000259" key="2">
    <source>
        <dbReference type="Pfam" id="PF13699"/>
    </source>
</evidence>
<dbReference type="AlphaFoldDB" id="A0A329ML56"/>
<accession>A0A329ML56</accession>
<evidence type="ECO:0000256" key="1">
    <source>
        <dbReference type="SAM" id="MobiDB-lite"/>
    </source>
</evidence>
<evidence type="ECO:0000313" key="3">
    <source>
        <dbReference type="EMBL" id="RAV20535.1"/>
    </source>
</evidence>
<comment type="caution">
    <text evidence="3">The sequence shown here is derived from an EMBL/GenBank/DDBJ whole genome shotgun (WGS) entry which is preliminary data.</text>
</comment>
<proteinExistence type="predicted"/>
<reference evidence="3 4" key="1">
    <citation type="journal article" date="2009" name="Int. J. Syst. Evol. Microbiol.">
        <title>Paenibacillus contaminans sp. nov., isolated from a contaminated laboratory plate.</title>
        <authorList>
            <person name="Chou J.H."/>
            <person name="Lee J.H."/>
            <person name="Lin M.C."/>
            <person name="Chang P.S."/>
            <person name="Arun A.B."/>
            <person name="Young C.C."/>
            <person name="Chen W.M."/>
        </authorList>
    </citation>
    <scope>NUCLEOTIDE SEQUENCE [LARGE SCALE GENOMIC DNA]</scope>
    <source>
        <strain evidence="3 4">CKOBP-6</strain>
    </source>
</reference>
<organism evidence="3 4">
    <name type="scientific">Paenibacillus contaminans</name>
    <dbReference type="NCBI Taxonomy" id="450362"/>
    <lineage>
        <taxon>Bacteria</taxon>
        <taxon>Bacillati</taxon>
        <taxon>Bacillota</taxon>
        <taxon>Bacilli</taxon>
        <taxon>Bacillales</taxon>
        <taxon>Paenibacillaceae</taxon>
        <taxon>Paenibacillus</taxon>
    </lineage>
</organism>
<sequence>MDLEGSEGEEEELQMKRDAAVQRMDLEGSEGEEEELQMKRDAAVQRMDLEGSEGEEEELQMKREQPSQRKSPSGGMPDDIRMKMESSMGADFSGVRIHEGSEASDIGALAYTKGSDVHFAPGKYDPFSQSGQELLGHELAHVVQQRQGRVRANTMVNGVPVNDDRGLEQEADDMGRKAASFTVAPLAESAQRKADASHQVHAAALLRSNKNDGEPAQRKVFSRVKRG</sequence>
<dbReference type="InterPro" id="IPR025295">
    <property type="entry name" value="eCIS_core_dom"/>
</dbReference>
<keyword evidence="4" id="KW-1185">Reference proteome</keyword>
<feature type="region of interest" description="Disordered" evidence="1">
    <location>
        <begin position="188"/>
        <end position="227"/>
    </location>
</feature>
<dbReference type="Proteomes" id="UP000250369">
    <property type="component" value="Unassembled WGS sequence"/>
</dbReference>
<feature type="domain" description="eCIS core" evidence="2">
    <location>
        <begin position="76"/>
        <end position="148"/>
    </location>
</feature>
<feature type="compositionally biased region" description="Acidic residues" evidence="1">
    <location>
        <begin position="1"/>
        <end position="12"/>
    </location>
</feature>
<dbReference type="OrthoDB" id="292792at2"/>
<evidence type="ECO:0000313" key="4">
    <source>
        <dbReference type="Proteomes" id="UP000250369"/>
    </source>
</evidence>
<gene>
    <name evidence="3" type="ORF">DQG23_16210</name>
</gene>
<feature type="compositionally biased region" description="Basic and acidic residues" evidence="1">
    <location>
        <begin position="36"/>
        <end position="49"/>
    </location>
</feature>
<feature type="region of interest" description="Disordered" evidence="1">
    <location>
        <begin position="1"/>
        <end position="81"/>
    </location>
</feature>
<dbReference type="EMBL" id="QMFB01000008">
    <property type="protein sequence ID" value="RAV20535.1"/>
    <property type="molecule type" value="Genomic_DNA"/>
</dbReference>
<name>A0A329ML56_9BACL</name>
<feature type="compositionally biased region" description="Basic and acidic residues" evidence="1">
    <location>
        <begin position="13"/>
        <end position="26"/>
    </location>
</feature>
<protein>
    <submittedName>
        <fullName evidence="3">DUF4157 domain-containing protein</fullName>
    </submittedName>
</protein>
<dbReference type="Pfam" id="PF13699">
    <property type="entry name" value="eCIS_core"/>
    <property type="match status" value="1"/>
</dbReference>